<dbReference type="Gene3D" id="3.30.160.60">
    <property type="entry name" value="Classic Zinc Finger"/>
    <property type="match status" value="6"/>
</dbReference>
<name>A0ABP1S4Y2_9HEXA</name>
<feature type="region of interest" description="Disordered" evidence="10">
    <location>
        <begin position="359"/>
        <end position="396"/>
    </location>
</feature>
<feature type="region of interest" description="Disordered" evidence="10">
    <location>
        <begin position="167"/>
        <end position="238"/>
    </location>
</feature>
<reference evidence="12 13" key="1">
    <citation type="submission" date="2024-08" db="EMBL/GenBank/DDBJ databases">
        <authorList>
            <person name="Cucini C."/>
            <person name="Frati F."/>
        </authorList>
    </citation>
    <scope>NUCLEOTIDE SEQUENCE [LARGE SCALE GENOMIC DNA]</scope>
</reference>
<evidence type="ECO:0000256" key="9">
    <source>
        <dbReference type="PROSITE-ProRule" id="PRU00042"/>
    </source>
</evidence>
<dbReference type="PANTHER" id="PTHR47772">
    <property type="entry name" value="ZINC FINGER PROTEIN 200"/>
    <property type="match status" value="1"/>
</dbReference>
<keyword evidence="6" id="KW-0805">Transcription regulation</keyword>
<evidence type="ECO:0000256" key="6">
    <source>
        <dbReference type="ARBA" id="ARBA00023015"/>
    </source>
</evidence>
<feature type="domain" description="C2H2-type" evidence="11">
    <location>
        <begin position="717"/>
        <end position="744"/>
    </location>
</feature>
<evidence type="ECO:0000256" key="1">
    <source>
        <dbReference type="ARBA" id="ARBA00004123"/>
    </source>
</evidence>
<dbReference type="Proteomes" id="UP001642540">
    <property type="component" value="Unassembled WGS sequence"/>
</dbReference>
<feature type="domain" description="C2H2-type" evidence="11">
    <location>
        <begin position="748"/>
        <end position="776"/>
    </location>
</feature>
<dbReference type="InterPro" id="IPR050636">
    <property type="entry name" value="C2H2-ZF_domain-containing"/>
</dbReference>
<proteinExistence type="predicted"/>
<evidence type="ECO:0000256" key="2">
    <source>
        <dbReference type="ARBA" id="ARBA00022723"/>
    </source>
</evidence>
<dbReference type="PROSITE" id="PS00028">
    <property type="entry name" value="ZINC_FINGER_C2H2_1"/>
    <property type="match status" value="9"/>
</dbReference>
<evidence type="ECO:0000256" key="4">
    <source>
        <dbReference type="ARBA" id="ARBA00022771"/>
    </source>
</evidence>
<feature type="domain" description="C2H2-type" evidence="11">
    <location>
        <begin position="839"/>
        <end position="867"/>
    </location>
</feature>
<feature type="domain" description="C2H2-type" evidence="11">
    <location>
        <begin position="809"/>
        <end position="838"/>
    </location>
</feature>
<feature type="compositionally biased region" description="Acidic residues" evidence="10">
    <location>
        <begin position="896"/>
        <end position="905"/>
    </location>
</feature>
<keyword evidence="2" id="KW-0479">Metal-binding</keyword>
<feature type="domain" description="C2H2-type" evidence="11">
    <location>
        <begin position="653"/>
        <end position="681"/>
    </location>
</feature>
<dbReference type="InterPro" id="IPR036236">
    <property type="entry name" value="Znf_C2H2_sf"/>
</dbReference>
<gene>
    <name evidence="12" type="ORF">ODALV1_LOCUS29573</name>
</gene>
<dbReference type="Pfam" id="PF13912">
    <property type="entry name" value="zf-C2H2_6"/>
    <property type="match status" value="1"/>
</dbReference>
<dbReference type="PANTHER" id="PTHR47772:SF13">
    <property type="entry name" value="GASTRULA ZINC FINGER PROTEIN XLCGF49.1-LIKE-RELATED"/>
    <property type="match status" value="1"/>
</dbReference>
<dbReference type="Pfam" id="PF13894">
    <property type="entry name" value="zf-C2H2_4"/>
    <property type="match status" value="1"/>
</dbReference>
<keyword evidence="4 9" id="KW-0863">Zinc-finger</keyword>
<evidence type="ECO:0000259" key="11">
    <source>
        <dbReference type="PROSITE" id="PS50157"/>
    </source>
</evidence>
<keyword evidence="13" id="KW-1185">Reference proteome</keyword>
<feature type="compositionally biased region" description="Basic and acidic residues" evidence="10">
    <location>
        <begin position="198"/>
        <end position="212"/>
    </location>
</feature>
<feature type="domain" description="C2H2-type" evidence="11">
    <location>
        <begin position="312"/>
        <end position="334"/>
    </location>
</feature>
<evidence type="ECO:0000256" key="3">
    <source>
        <dbReference type="ARBA" id="ARBA00022737"/>
    </source>
</evidence>
<evidence type="ECO:0000256" key="8">
    <source>
        <dbReference type="ARBA" id="ARBA00023242"/>
    </source>
</evidence>
<dbReference type="PROSITE" id="PS50157">
    <property type="entry name" value="ZINC_FINGER_C2H2_2"/>
    <property type="match status" value="7"/>
</dbReference>
<evidence type="ECO:0000313" key="12">
    <source>
        <dbReference type="EMBL" id="CAL8143438.1"/>
    </source>
</evidence>
<protein>
    <recommendedName>
        <fullName evidence="11">C2H2-type domain-containing protein</fullName>
    </recommendedName>
</protein>
<dbReference type="InterPro" id="IPR013087">
    <property type="entry name" value="Znf_C2H2_type"/>
</dbReference>
<dbReference type="SMART" id="SM00355">
    <property type="entry name" value="ZnF_C2H2"/>
    <property type="match status" value="12"/>
</dbReference>
<keyword evidence="5" id="KW-0862">Zinc</keyword>
<dbReference type="Pfam" id="PF00096">
    <property type="entry name" value="zf-C2H2"/>
    <property type="match status" value="2"/>
</dbReference>
<dbReference type="SUPFAM" id="SSF57667">
    <property type="entry name" value="beta-beta-alpha zinc fingers"/>
    <property type="match status" value="4"/>
</dbReference>
<comment type="caution">
    <text evidence="12">The sequence shown here is derived from an EMBL/GenBank/DDBJ whole genome shotgun (WGS) entry which is preliminary data.</text>
</comment>
<feature type="region of interest" description="Disordered" evidence="10">
    <location>
        <begin position="251"/>
        <end position="279"/>
    </location>
</feature>
<organism evidence="12 13">
    <name type="scientific">Orchesella dallaii</name>
    <dbReference type="NCBI Taxonomy" id="48710"/>
    <lineage>
        <taxon>Eukaryota</taxon>
        <taxon>Metazoa</taxon>
        <taxon>Ecdysozoa</taxon>
        <taxon>Arthropoda</taxon>
        <taxon>Hexapoda</taxon>
        <taxon>Collembola</taxon>
        <taxon>Entomobryomorpha</taxon>
        <taxon>Entomobryoidea</taxon>
        <taxon>Orchesellidae</taxon>
        <taxon>Orchesellinae</taxon>
        <taxon>Orchesella</taxon>
    </lineage>
</organism>
<keyword evidence="7" id="KW-0804">Transcription</keyword>
<evidence type="ECO:0000256" key="7">
    <source>
        <dbReference type="ARBA" id="ARBA00023163"/>
    </source>
</evidence>
<comment type="subcellular location">
    <subcellularLocation>
        <location evidence="1">Nucleus</location>
    </subcellularLocation>
</comment>
<evidence type="ECO:0000256" key="10">
    <source>
        <dbReference type="SAM" id="MobiDB-lite"/>
    </source>
</evidence>
<feature type="domain" description="C2H2-type" evidence="11">
    <location>
        <begin position="778"/>
        <end position="806"/>
    </location>
</feature>
<keyword evidence="8" id="KW-0539">Nucleus</keyword>
<evidence type="ECO:0000256" key="5">
    <source>
        <dbReference type="ARBA" id="ARBA00022833"/>
    </source>
</evidence>
<dbReference type="EMBL" id="CAXLJM020000157">
    <property type="protein sequence ID" value="CAL8143438.1"/>
    <property type="molecule type" value="Genomic_DNA"/>
</dbReference>
<feature type="compositionally biased region" description="Basic and acidic residues" evidence="10">
    <location>
        <begin position="879"/>
        <end position="895"/>
    </location>
</feature>
<feature type="region of interest" description="Disordered" evidence="10">
    <location>
        <begin position="869"/>
        <end position="905"/>
    </location>
</feature>
<feature type="compositionally biased region" description="Basic and acidic residues" evidence="10">
    <location>
        <begin position="372"/>
        <end position="388"/>
    </location>
</feature>
<keyword evidence="3" id="KW-0677">Repeat</keyword>
<evidence type="ECO:0000313" key="13">
    <source>
        <dbReference type="Proteomes" id="UP001642540"/>
    </source>
</evidence>
<sequence>MIKYKMGSKSRNRLCFLCYKPAASKEKHTSETVNGLESKFLLLLLRYLKIHPNLNKIKNEFLCCEDCAMLGNSFCDLYFQRECIKLQLEWKLRRIYETMVCAERVPSRVIAFLTQFENPQNEEDRDELALQIFSEIEETRENLVNCCKIKLKFSKPRVLLQKFPDNQDTQTEEIKGDKSSLKKIKRSYPGEVEGQVPDPEKQADVDSREEVKLQIAESPLPPSCHDHDENDDLDWDNEDHNVEHDERLTTFDDNALDNPIKPGKKRKSDQITKQDLANGPNLLKTVKDSKTEELNPSISDANTPRKSLRSRFTCSKCSKSFTTQAKLENHLKIHEENLILDDNSDLDCDLVTKKEEHEEFKLREEEGGDEDDRQHSDVDMEACSKGEDELSSTKQPRNYYYNPVKRRDAKIPFTQCEECLVNYDCEAAVEKCRVVNHKLKKYVCCHLCRKMLNHHSHLLNHRAKGRKCFTNNPKDLEPASAPLFPSATGKEISGSKFCLVEGCNEVFRFDELLQIHEKTHGNWECSFCQEEFGKAHELAEHELSEHIKNSASVKEAPNSNEVSTVELSKRKLKLAGKSLSCSRCTMKYATKSRQISHFVYDHLGIPKVRALEKVQRECEICKVPFLPKISENDIKKHVETQHNVEELDPSLVSKCTICQAPFKLRLQLANHMRVVHKQKTQFKCPHCEKTKFRSCVKFRKHVLKAHGEKSTGLAGAFECDICKEKFERKYSLEQHLKCHMKDDKVKVFKCEKCPKTFSKNRNLANHIINVHKTPESTWHCDQCGKMFKFKGKLDQHMSYTHTDPSQWKFVCPKEGCGKRCWSNQKLREHIRTHTTERPFICDFCGETYRTPYTLRTHLAKVHGETAAKTLPTKGYSKPFDQKLKEKAGAEDKESEAGDSTDASSD</sequence>
<accession>A0ABP1S4Y2</accession>